<keyword evidence="1" id="KW-0808">Transferase</keyword>
<accession>A0A0M3JU04</accession>
<dbReference type="InterPro" id="IPR035985">
    <property type="entry name" value="Ubiquitin-activating_enz"/>
</dbReference>
<dbReference type="OrthoDB" id="10261062at2759"/>
<proteinExistence type="predicted"/>
<dbReference type="AlphaFoldDB" id="A0A0M3JU04"/>
<evidence type="ECO:0000256" key="4">
    <source>
        <dbReference type="ARBA" id="ARBA00023150"/>
    </source>
</evidence>
<keyword evidence="3" id="KW-0067">ATP-binding</keyword>
<dbReference type="GO" id="GO:0005524">
    <property type="term" value="F:ATP binding"/>
    <property type="evidence" value="ECO:0007669"/>
    <property type="project" value="UniProtKB-KW"/>
</dbReference>
<dbReference type="GO" id="GO:0016779">
    <property type="term" value="F:nucleotidyltransferase activity"/>
    <property type="evidence" value="ECO:0007669"/>
    <property type="project" value="TreeGrafter"/>
</dbReference>
<evidence type="ECO:0000256" key="2">
    <source>
        <dbReference type="ARBA" id="ARBA00022741"/>
    </source>
</evidence>
<sequence>MSYSCSHDLSIEEIRRYSRQILVEEIGVVGQQNLRDSSLLIVGAGGLGCPVGLYTAAAGRLLFELLIGIGRIGIVDKDTVSEDNLHRQIAHCESKINTPKVYSLRDTLLKSFFSLHFYVNECLRLNSNVRIDVYNVNVTSENVLDIFKEYDIIADCTDNAPTRYLINDACVMLNKPLVWGSALRWEGQLTVYNYSKECPCYRCIFPKPPPREASTNCSESGVIGPVVGVIGNMQALETIKIAAQLKPSFSGRLFIFDGLRGDTRSIKLRPRRDDCDVCGKSPSVTQLIDYTRFCGGLTCDDKVSVFNLILCVICRRGNDSQLAVQRLRDIFKDVCSSDQIVDVKGGYQEYSQLIDQAFPVY</sequence>
<keyword evidence="4" id="KW-0501">Molybdenum cofactor biosynthesis</keyword>
<evidence type="ECO:0000256" key="1">
    <source>
        <dbReference type="ARBA" id="ARBA00022679"/>
    </source>
</evidence>
<dbReference type="PANTHER" id="PTHR10953:SF102">
    <property type="entry name" value="ADENYLYLTRANSFERASE AND SULFURTRANSFERASE MOCS3"/>
    <property type="match status" value="1"/>
</dbReference>
<evidence type="ECO:0000259" key="5">
    <source>
        <dbReference type="PROSITE" id="PS50206"/>
    </source>
</evidence>
<name>A0A0M3JU04_ANISI</name>
<evidence type="ECO:0000313" key="6">
    <source>
        <dbReference type="EMBL" id="VDK44348.1"/>
    </source>
</evidence>
<dbReference type="Gene3D" id="3.40.50.720">
    <property type="entry name" value="NAD(P)-binding Rossmann-like Domain"/>
    <property type="match status" value="1"/>
</dbReference>
<dbReference type="Gene3D" id="3.40.250.10">
    <property type="entry name" value="Rhodanese-like domain"/>
    <property type="match status" value="1"/>
</dbReference>
<keyword evidence="2" id="KW-0547">Nucleotide-binding</keyword>
<dbReference type="EMBL" id="UYRR01031040">
    <property type="protein sequence ID" value="VDK44348.1"/>
    <property type="molecule type" value="Genomic_DNA"/>
</dbReference>
<dbReference type="CDD" id="cd00757">
    <property type="entry name" value="ThiF_MoeB_HesA_family"/>
    <property type="match status" value="1"/>
</dbReference>
<dbReference type="InterPro" id="IPR036873">
    <property type="entry name" value="Rhodanese-like_dom_sf"/>
</dbReference>
<organism evidence="8">
    <name type="scientific">Anisakis simplex</name>
    <name type="common">Herring worm</name>
    <dbReference type="NCBI Taxonomy" id="6269"/>
    <lineage>
        <taxon>Eukaryota</taxon>
        <taxon>Metazoa</taxon>
        <taxon>Ecdysozoa</taxon>
        <taxon>Nematoda</taxon>
        <taxon>Chromadorea</taxon>
        <taxon>Rhabditida</taxon>
        <taxon>Spirurina</taxon>
        <taxon>Ascaridomorpha</taxon>
        <taxon>Ascaridoidea</taxon>
        <taxon>Anisakidae</taxon>
        <taxon>Anisakis</taxon>
        <taxon>Anisakis simplex complex</taxon>
    </lineage>
</organism>
<keyword evidence="7" id="KW-1185">Reference proteome</keyword>
<protein>
    <submittedName>
        <fullName evidence="8">Adenylyltransferase and sulfurtransferase MOCS3 (inferred by orthology to a C. elegans protein)</fullName>
    </submittedName>
</protein>
<dbReference type="GO" id="GO:0004792">
    <property type="term" value="F:thiosulfate-cyanide sulfurtransferase activity"/>
    <property type="evidence" value="ECO:0007669"/>
    <property type="project" value="TreeGrafter"/>
</dbReference>
<dbReference type="SUPFAM" id="SSF69572">
    <property type="entry name" value="Activating enzymes of the ubiquitin-like proteins"/>
    <property type="match status" value="1"/>
</dbReference>
<dbReference type="InterPro" id="IPR000594">
    <property type="entry name" value="ThiF_NAD_FAD-bd"/>
</dbReference>
<reference evidence="6 7" key="2">
    <citation type="submission" date="2018-11" db="EMBL/GenBank/DDBJ databases">
        <authorList>
            <consortium name="Pathogen Informatics"/>
        </authorList>
    </citation>
    <scope>NUCLEOTIDE SEQUENCE [LARGE SCALE GENOMIC DNA]</scope>
</reference>
<dbReference type="Pfam" id="PF00899">
    <property type="entry name" value="ThiF"/>
    <property type="match status" value="1"/>
</dbReference>
<reference evidence="8" key="1">
    <citation type="submission" date="2016-04" db="UniProtKB">
        <authorList>
            <consortium name="WormBaseParasite"/>
        </authorList>
    </citation>
    <scope>IDENTIFICATION</scope>
</reference>
<dbReference type="InterPro" id="IPR001763">
    <property type="entry name" value="Rhodanese-like_dom"/>
</dbReference>
<dbReference type="WBParaSite" id="ASIM_0001154401-mRNA-1">
    <property type="protein sequence ID" value="ASIM_0001154401-mRNA-1"/>
    <property type="gene ID" value="ASIM_0001154401"/>
</dbReference>
<dbReference type="InterPro" id="IPR045886">
    <property type="entry name" value="ThiF/MoeB/HesA"/>
</dbReference>
<dbReference type="GO" id="GO:0005737">
    <property type="term" value="C:cytoplasm"/>
    <property type="evidence" value="ECO:0007669"/>
    <property type="project" value="TreeGrafter"/>
</dbReference>
<dbReference type="GO" id="GO:0042292">
    <property type="term" value="F:URM1 activating enzyme activity"/>
    <property type="evidence" value="ECO:0007669"/>
    <property type="project" value="TreeGrafter"/>
</dbReference>
<evidence type="ECO:0000256" key="3">
    <source>
        <dbReference type="ARBA" id="ARBA00022840"/>
    </source>
</evidence>
<dbReference type="PANTHER" id="PTHR10953">
    <property type="entry name" value="UBIQUITIN-ACTIVATING ENZYME E1"/>
    <property type="match status" value="1"/>
</dbReference>
<evidence type="ECO:0000313" key="8">
    <source>
        <dbReference type="WBParaSite" id="ASIM_0001154401-mRNA-1"/>
    </source>
</evidence>
<gene>
    <name evidence="6" type="ORF">ASIM_LOCUS11102</name>
</gene>
<dbReference type="Proteomes" id="UP000267096">
    <property type="component" value="Unassembled WGS sequence"/>
</dbReference>
<dbReference type="FunFam" id="3.40.50.720:FF:000033">
    <property type="entry name" value="Adenylyltransferase and sulfurtransferase MOCS3"/>
    <property type="match status" value="1"/>
</dbReference>
<dbReference type="GO" id="GO:0006777">
    <property type="term" value="P:Mo-molybdopterin cofactor biosynthetic process"/>
    <property type="evidence" value="ECO:0007669"/>
    <property type="project" value="UniProtKB-KW"/>
</dbReference>
<dbReference type="PROSITE" id="PS50206">
    <property type="entry name" value="RHODANESE_3"/>
    <property type="match status" value="1"/>
</dbReference>
<evidence type="ECO:0000313" key="7">
    <source>
        <dbReference type="Proteomes" id="UP000267096"/>
    </source>
</evidence>
<feature type="domain" description="Rhodanese" evidence="5">
    <location>
        <begin position="312"/>
        <end position="359"/>
    </location>
</feature>